<proteinExistence type="predicted"/>
<dbReference type="AlphaFoldDB" id="A0AB39MZA9"/>
<feature type="region of interest" description="Disordered" evidence="1">
    <location>
        <begin position="237"/>
        <end position="258"/>
    </location>
</feature>
<keyword evidence="2" id="KW-0812">Transmembrane</keyword>
<feature type="compositionally biased region" description="Low complexity" evidence="1">
    <location>
        <begin position="21"/>
        <end position="44"/>
    </location>
</feature>
<evidence type="ECO:0000313" key="3">
    <source>
        <dbReference type="EMBL" id="XDQ10737.1"/>
    </source>
</evidence>
<dbReference type="EMBL" id="CP163432">
    <property type="protein sequence ID" value="XDQ10737.1"/>
    <property type="molecule type" value="Genomic_DNA"/>
</dbReference>
<protein>
    <submittedName>
        <fullName evidence="3">Uncharacterized protein</fullName>
    </submittedName>
</protein>
<feature type="compositionally biased region" description="Pro residues" evidence="1">
    <location>
        <begin position="59"/>
        <end position="69"/>
    </location>
</feature>
<sequence length="329" mass="34157">MSYNQPGPYGGQPQQPGPYGGQPQQPGPYGQQPQAPQPGYGYPQQAPPAQPQPGYGYPQQPPGVPPQQPNPYGQQPQYGQQQPYGMPQPPAPGGGGKKAGLIIGAVAVVVAIGVGAYFVLGGGSGGGAGNLEDDGAHKLATPATVLSEYKRVGEGNQTSDSDTVKDMEKSGVKNGTVVVGSWSTADLSNYDPQDPSTIPDQAELLAAKGVTMVGGYGEIADPQSTLDKFFASIQKEVKESSSSDSPTMQNAELVGEPEEVEIDGAVAKCQSTKATNALTKKQSTDWFCAWADYSTVAMVSPGDNTGTGVPKDTAVDLTSKLRQEVREKA</sequence>
<feature type="transmembrane region" description="Helical" evidence="2">
    <location>
        <begin position="99"/>
        <end position="120"/>
    </location>
</feature>
<keyword evidence="2" id="KW-0472">Membrane</keyword>
<feature type="region of interest" description="Disordered" evidence="1">
    <location>
        <begin position="1"/>
        <end position="98"/>
    </location>
</feature>
<organism evidence="3">
    <name type="scientific">Streptomyces sp. R11</name>
    <dbReference type="NCBI Taxonomy" id="3238625"/>
    <lineage>
        <taxon>Bacteria</taxon>
        <taxon>Bacillati</taxon>
        <taxon>Actinomycetota</taxon>
        <taxon>Actinomycetes</taxon>
        <taxon>Kitasatosporales</taxon>
        <taxon>Streptomycetaceae</taxon>
        <taxon>Streptomyces</taxon>
    </lineage>
</organism>
<evidence type="ECO:0000256" key="2">
    <source>
        <dbReference type="SAM" id="Phobius"/>
    </source>
</evidence>
<feature type="compositionally biased region" description="Low complexity" evidence="1">
    <location>
        <begin position="1"/>
        <end position="14"/>
    </location>
</feature>
<name>A0AB39MZA9_9ACTN</name>
<dbReference type="RefSeq" id="WP_369271030.1">
    <property type="nucleotide sequence ID" value="NZ_CP163432.1"/>
</dbReference>
<feature type="compositionally biased region" description="Low complexity" evidence="1">
    <location>
        <begin position="70"/>
        <end position="85"/>
    </location>
</feature>
<keyword evidence="2" id="KW-1133">Transmembrane helix</keyword>
<accession>A0AB39MZA9</accession>
<gene>
    <name evidence="3" type="ORF">AB5J55_14205</name>
</gene>
<evidence type="ECO:0000256" key="1">
    <source>
        <dbReference type="SAM" id="MobiDB-lite"/>
    </source>
</evidence>
<reference evidence="3" key="1">
    <citation type="submission" date="2024-07" db="EMBL/GenBank/DDBJ databases">
        <authorList>
            <person name="Yu S.T."/>
        </authorList>
    </citation>
    <scope>NUCLEOTIDE SEQUENCE</scope>
    <source>
        <strain evidence="3">R11</strain>
    </source>
</reference>